<feature type="chain" id="PRO_5032421835" evidence="2">
    <location>
        <begin position="30"/>
        <end position="386"/>
    </location>
</feature>
<evidence type="ECO:0000313" key="5">
    <source>
        <dbReference type="Proteomes" id="UP000587527"/>
    </source>
</evidence>
<proteinExistence type="predicted"/>
<dbReference type="AlphaFoldDB" id="A0A841BV05"/>
<keyword evidence="1 2" id="KW-0732">Signal</keyword>
<organism evidence="4 5">
    <name type="scientific">Allocatelliglobosispora scoriae</name>
    <dbReference type="NCBI Taxonomy" id="643052"/>
    <lineage>
        <taxon>Bacteria</taxon>
        <taxon>Bacillati</taxon>
        <taxon>Actinomycetota</taxon>
        <taxon>Actinomycetes</taxon>
        <taxon>Micromonosporales</taxon>
        <taxon>Micromonosporaceae</taxon>
        <taxon>Allocatelliglobosispora</taxon>
    </lineage>
</organism>
<dbReference type="InterPro" id="IPR029062">
    <property type="entry name" value="Class_I_gatase-like"/>
</dbReference>
<feature type="signal peptide" evidence="2">
    <location>
        <begin position="1"/>
        <end position="29"/>
    </location>
</feature>
<dbReference type="PROSITE" id="PS51175">
    <property type="entry name" value="CBM6"/>
    <property type="match status" value="1"/>
</dbReference>
<dbReference type="SMART" id="SM00606">
    <property type="entry name" value="CBD_IV"/>
    <property type="match status" value="1"/>
</dbReference>
<dbReference type="InterPro" id="IPR005084">
    <property type="entry name" value="CBM6"/>
</dbReference>
<keyword evidence="5" id="KW-1185">Reference proteome</keyword>
<dbReference type="InterPro" id="IPR008979">
    <property type="entry name" value="Galactose-bd-like_sf"/>
</dbReference>
<dbReference type="Gene3D" id="3.40.50.880">
    <property type="match status" value="1"/>
</dbReference>
<protein>
    <submittedName>
        <fullName evidence="4">Type 1 glutamine amidotransferase</fullName>
    </submittedName>
</protein>
<evidence type="ECO:0000313" key="4">
    <source>
        <dbReference type="EMBL" id="MBB5872937.1"/>
    </source>
</evidence>
<dbReference type="Proteomes" id="UP000587527">
    <property type="component" value="Unassembled WGS sequence"/>
</dbReference>
<evidence type="ECO:0000256" key="2">
    <source>
        <dbReference type="SAM" id="SignalP"/>
    </source>
</evidence>
<gene>
    <name evidence="4" type="ORF">F4553_006371</name>
</gene>
<dbReference type="SUPFAM" id="SSF49785">
    <property type="entry name" value="Galactose-binding domain-like"/>
    <property type="match status" value="1"/>
</dbReference>
<dbReference type="InterPro" id="IPR006584">
    <property type="entry name" value="Cellulose-bd_IV"/>
</dbReference>
<dbReference type="Pfam" id="PF03422">
    <property type="entry name" value="CBM_6"/>
    <property type="match status" value="1"/>
</dbReference>
<dbReference type="CDD" id="cd04084">
    <property type="entry name" value="CBM6_xylanase-like"/>
    <property type="match status" value="1"/>
</dbReference>
<keyword evidence="4" id="KW-0315">Glutamine amidotransferase</keyword>
<keyword evidence="4" id="KW-0808">Transferase</keyword>
<dbReference type="PANTHER" id="PTHR40469">
    <property type="entry name" value="SECRETED GLYCOSYL HYDROLASE"/>
    <property type="match status" value="1"/>
</dbReference>
<feature type="domain" description="CBM6" evidence="3">
    <location>
        <begin position="262"/>
        <end position="385"/>
    </location>
</feature>
<dbReference type="Pfam" id="PF06283">
    <property type="entry name" value="ThuA"/>
    <property type="match status" value="1"/>
</dbReference>
<sequence length="386" mass="40155">MRFSPLRLIGVAATGALLATALVGVPASAADPAYKVMVFSKTAGFRHDSIAVGTQAIRDLGAANNFTVTATEDAATFTTANLAQFRAVVFLNTTGDVLNAAQQTAFESYINGGGGYVGVHAAADTEYDWPYYGTLVGAWFLSHPAIQQVTARVEDRTHPATSHLGTTWVRTDELYNYRTNPRANVRVLINLDESTYSGGTMGDHPIAWCHSQSSGRSFYTGLGHTQASYAEAAFRAHLLGGIRYAAGVATANCSPATGRPPVTVEGEAFTSTGGVQVANHAPASGGKTMGYIENNDWAGFSSISTVGRTGFSARISSAGAGGTIRIRSGSQTGTILGTVTVPNTGGWETFQTVTTTLTGTGTGPIFLTFTGGSGSLFDVDTFTITG</sequence>
<evidence type="ECO:0000259" key="3">
    <source>
        <dbReference type="PROSITE" id="PS51175"/>
    </source>
</evidence>
<evidence type="ECO:0000256" key="1">
    <source>
        <dbReference type="ARBA" id="ARBA00022729"/>
    </source>
</evidence>
<accession>A0A841BV05</accession>
<comment type="caution">
    <text evidence="4">The sequence shown here is derived from an EMBL/GenBank/DDBJ whole genome shotgun (WGS) entry which is preliminary data.</text>
</comment>
<reference evidence="4 5" key="1">
    <citation type="submission" date="2020-08" db="EMBL/GenBank/DDBJ databases">
        <title>Sequencing the genomes of 1000 actinobacteria strains.</title>
        <authorList>
            <person name="Klenk H.-P."/>
        </authorList>
    </citation>
    <scope>NUCLEOTIDE SEQUENCE [LARGE SCALE GENOMIC DNA]</scope>
    <source>
        <strain evidence="4 5">DSM 45362</strain>
    </source>
</reference>
<dbReference type="SUPFAM" id="SSF52317">
    <property type="entry name" value="Class I glutamine amidotransferase-like"/>
    <property type="match status" value="1"/>
</dbReference>
<name>A0A841BV05_9ACTN</name>
<dbReference type="PANTHER" id="PTHR40469:SF2">
    <property type="entry name" value="GALACTOSE-BINDING DOMAIN-LIKE SUPERFAMILY PROTEIN"/>
    <property type="match status" value="1"/>
</dbReference>
<dbReference type="InterPro" id="IPR029010">
    <property type="entry name" value="ThuA-like"/>
</dbReference>
<dbReference type="RefSeq" id="WP_184843318.1">
    <property type="nucleotide sequence ID" value="NZ_JACHMN010000003.1"/>
</dbReference>
<dbReference type="EMBL" id="JACHMN010000003">
    <property type="protein sequence ID" value="MBB5872937.1"/>
    <property type="molecule type" value="Genomic_DNA"/>
</dbReference>
<dbReference type="GO" id="GO:0030246">
    <property type="term" value="F:carbohydrate binding"/>
    <property type="evidence" value="ECO:0007669"/>
    <property type="project" value="InterPro"/>
</dbReference>
<dbReference type="Gene3D" id="2.60.120.260">
    <property type="entry name" value="Galactose-binding domain-like"/>
    <property type="match status" value="1"/>
</dbReference>
<dbReference type="GO" id="GO:0016740">
    <property type="term" value="F:transferase activity"/>
    <property type="evidence" value="ECO:0007669"/>
    <property type="project" value="UniProtKB-KW"/>
</dbReference>